<comment type="caution">
    <text evidence="1">The sequence shown here is derived from an EMBL/GenBank/DDBJ whole genome shotgun (WGS) entry which is preliminary data.</text>
</comment>
<accession>A0AAD9LJS0</accession>
<dbReference type="AlphaFoldDB" id="A0AAD9LJS0"/>
<organism evidence="1 2">
    <name type="scientific">Phytophthora citrophthora</name>
    <dbReference type="NCBI Taxonomy" id="4793"/>
    <lineage>
        <taxon>Eukaryota</taxon>
        <taxon>Sar</taxon>
        <taxon>Stramenopiles</taxon>
        <taxon>Oomycota</taxon>
        <taxon>Peronosporomycetes</taxon>
        <taxon>Peronosporales</taxon>
        <taxon>Peronosporaceae</taxon>
        <taxon>Phytophthora</taxon>
    </lineage>
</organism>
<name>A0AAD9LJS0_9STRA</name>
<protein>
    <submittedName>
        <fullName evidence="1">Uncharacterized protein</fullName>
    </submittedName>
</protein>
<dbReference type="Proteomes" id="UP001259832">
    <property type="component" value="Unassembled WGS sequence"/>
</dbReference>
<evidence type="ECO:0000313" key="1">
    <source>
        <dbReference type="EMBL" id="KAK1939323.1"/>
    </source>
</evidence>
<reference evidence="1" key="1">
    <citation type="submission" date="2023-08" db="EMBL/GenBank/DDBJ databases">
        <title>Reference Genome Resource for the Citrus Pathogen Phytophthora citrophthora.</title>
        <authorList>
            <person name="Moller H."/>
            <person name="Coetzee B."/>
            <person name="Rose L.J."/>
            <person name="Van Niekerk J.M."/>
        </authorList>
    </citation>
    <scope>NUCLEOTIDE SEQUENCE</scope>
    <source>
        <strain evidence="1">STE-U-9442</strain>
    </source>
</reference>
<evidence type="ECO:0000313" key="2">
    <source>
        <dbReference type="Proteomes" id="UP001259832"/>
    </source>
</evidence>
<proteinExistence type="predicted"/>
<sequence length="76" mass="8841">MLIVRLAVFLMEKGGWRICIQLLVLGLMTHHFPLEHYAHHQSDEDWELPQRAVEFSMGLLDTFFGGIEEDESILET</sequence>
<keyword evidence="2" id="KW-1185">Reference proteome</keyword>
<gene>
    <name evidence="1" type="ORF">P3T76_008707</name>
</gene>
<dbReference type="EMBL" id="JASMQC010000016">
    <property type="protein sequence ID" value="KAK1939323.1"/>
    <property type="molecule type" value="Genomic_DNA"/>
</dbReference>